<comment type="caution">
    <text evidence="1">The sequence shown here is derived from an EMBL/GenBank/DDBJ whole genome shotgun (WGS) entry which is preliminary data.</text>
</comment>
<dbReference type="Proteomes" id="UP000756530">
    <property type="component" value="Unassembled WGS sequence"/>
</dbReference>
<gene>
    <name evidence="1" type="ORF">KJP28_14110</name>
</gene>
<reference evidence="1 2" key="1">
    <citation type="submission" date="2021-05" db="EMBL/GenBank/DDBJ databases">
        <title>Culturable bacteria isolated from Daya Bay.</title>
        <authorList>
            <person name="Zheng W."/>
            <person name="Yu S."/>
            <person name="Huang Y."/>
        </authorList>
    </citation>
    <scope>NUCLEOTIDE SEQUENCE [LARGE SCALE GENOMIC DNA]</scope>
    <source>
        <strain evidence="1 2">DP4N28-5</strain>
    </source>
</reference>
<evidence type="ECO:0000313" key="2">
    <source>
        <dbReference type="Proteomes" id="UP000756530"/>
    </source>
</evidence>
<dbReference type="Pfam" id="PF08837">
    <property type="entry name" value="DUF1810"/>
    <property type="match status" value="1"/>
</dbReference>
<dbReference type="PIRSF" id="PIRSF008546">
    <property type="entry name" value="UCP008546"/>
    <property type="match status" value="1"/>
</dbReference>
<keyword evidence="2" id="KW-1185">Reference proteome</keyword>
<organism evidence="1 2">
    <name type="scientific">Maritimibacter dapengensis</name>
    <dbReference type="NCBI Taxonomy" id="2836868"/>
    <lineage>
        <taxon>Bacteria</taxon>
        <taxon>Pseudomonadati</taxon>
        <taxon>Pseudomonadota</taxon>
        <taxon>Alphaproteobacteria</taxon>
        <taxon>Rhodobacterales</taxon>
        <taxon>Roseobacteraceae</taxon>
        <taxon>Maritimibacter</taxon>
    </lineage>
</organism>
<proteinExistence type="predicted"/>
<accession>A0ABS6T488</accession>
<dbReference type="InterPro" id="IPR014937">
    <property type="entry name" value="DUF1810"/>
</dbReference>
<protein>
    <submittedName>
        <fullName evidence="1">DUF1810 domain-containing protein</fullName>
    </submittedName>
</protein>
<dbReference type="RefSeq" id="WP_218393254.1">
    <property type="nucleotide sequence ID" value="NZ_JAHUZE010000003.1"/>
</dbReference>
<dbReference type="EMBL" id="JAHUZE010000003">
    <property type="protein sequence ID" value="MBV7380061.1"/>
    <property type="molecule type" value="Genomic_DNA"/>
</dbReference>
<sequence>MDPDEAEMFIEAQDGVWSDVIAELKAGRKTTHWMWFIFPQLASLGQSNMSQLFGLHDLGEAKDYLEEPTLGPRLVEVSTLMLDHVGKRAEDVLGNVDAKKLRSSMTLFAEVPGAHEVFGNVLNAFYGGERCPQTLDEIA</sequence>
<evidence type="ECO:0000313" key="1">
    <source>
        <dbReference type="EMBL" id="MBV7380061.1"/>
    </source>
</evidence>
<name>A0ABS6T488_9RHOB</name>